<feature type="transmembrane region" description="Helical" evidence="6">
    <location>
        <begin position="45"/>
        <end position="63"/>
    </location>
</feature>
<feature type="transmembrane region" description="Helical" evidence="6">
    <location>
        <begin position="172"/>
        <end position="192"/>
    </location>
</feature>
<accession>A0A815KRI1</accession>
<dbReference type="InterPro" id="IPR036259">
    <property type="entry name" value="MFS_trans_sf"/>
</dbReference>
<keyword evidence="3 6" id="KW-0812">Transmembrane</keyword>
<dbReference type="PANTHER" id="PTHR43791">
    <property type="entry name" value="PERMEASE-RELATED"/>
    <property type="match status" value="1"/>
</dbReference>
<dbReference type="EMBL" id="CAJNOJ010000324">
    <property type="protein sequence ID" value="CAF1399129.1"/>
    <property type="molecule type" value="Genomic_DNA"/>
</dbReference>
<dbReference type="InterPro" id="IPR011701">
    <property type="entry name" value="MFS"/>
</dbReference>
<evidence type="ECO:0000256" key="3">
    <source>
        <dbReference type="ARBA" id="ARBA00022692"/>
    </source>
</evidence>
<evidence type="ECO:0000256" key="2">
    <source>
        <dbReference type="ARBA" id="ARBA00022448"/>
    </source>
</evidence>
<feature type="transmembrane region" description="Helical" evidence="6">
    <location>
        <begin position="402"/>
        <end position="421"/>
    </location>
</feature>
<feature type="transmembrane region" description="Helical" evidence="6">
    <location>
        <begin position="313"/>
        <end position="331"/>
    </location>
</feature>
<dbReference type="OrthoDB" id="10023423at2759"/>
<feature type="transmembrane region" description="Helical" evidence="6">
    <location>
        <begin position="136"/>
        <end position="160"/>
    </location>
</feature>
<dbReference type="FunFam" id="1.20.1250.20:FF:000018">
    <property type="entry name" value="MFS transporter permease"/>
    <property type="match status" value="1"/>
</dbReference>
<feature type="transmembrane region" description="Helical" evidence="6">
    <location>
        <begin position="276"/>
        <end position="293"/>
    </location>
</feature>
<comment type="subcellular location">
    <subcellularLocation>
        <location evidence="1">Membrane</location>
        <topology evidence="1">Multi-pass membrane protein</topology>
    </subcellularLocation>
</comment>
<dbReference type="InterPro" id="IPR020846">
    <property type="entry name" value="MFS_dom"/>
</dbReference>
<dbReference type="PANTHER" id="PTHR43791:SF36">
    <property type="entry name" value="TRANSPORTER, PUTATIVE (AFU_ORTHOLOGUE AFUA_6G08340)-RELATED"/>
    <property type="match status" value="1"/>
</dbReference>
<reference evidence="8" key="1">
    <citation type="submission" date="2021-02" db="EMBL/GenBank/DDBJ databases">
        <authorList>
            <person name="Nowell W R."/>
        </authorList>
    </citation>
    <scope>NUCLEOTIDE SEQUENCE</scope>
</reference>
<proteinExistence type="predicted"/>
<protein>
    <recommendedName>
        <fullName evidence="7">Major facilitator superfamily (MFS) profile domain-containing protein</fullName>
    </recommendedName>
</protein>
<dbReference type="PROSITE" id="PS50850">
    <property type="entry name" value="MFS"/>
    <property type="match status" value="1"/>
</dbReference>
<dbReference type="SUPFAM" id="SSF103473">
    <property type="entry name" value="MFS general substrate transporter"/>
    <property type="match status" value="1"/>
</dbReference>
<evidence type="ECO:0000256" key="5">
    <source>
        <dbReference type="ARBA" id="ARBA00023136"/>
    </source>
</evidence>
<dbReference type="GO" id="GO:0016020">
    <property type="term" value="C:membrane"/>
    <property type="evidence" value="ECO:0007669"/>
    <property type="project" value="UniProtKB-SubCell"/>
</dbReference>
<evidence type="ECO:0000256" key="6">
    <source>
        <dbReference type="SAM" id="Phobius"/>
    </source>
</evidence>
<evidence type="ECO:0000313" key="10">
    <source>
        <dbReference type="Proteomes" id="UP000663828"/>
    </source>
</evidence>
<dbReference type="EMBL" id="CAJNOR010004432">
    <property type="protein sequence ID" value="CAF1501682.1"/>
    <property type="molecule type" value="Genomic_DNA"/>
</dbReference>
<sequence length="488" mass="55075">MLCTDATVVLDVMNTDANKTVDQEEQIRCRTIAIRRLIRKIDWRFIPFLFLLEMLQYLIRISIGHAKLMDIGKDIDLSTTDQQLAVSLFFVAYLIFELPSIFLMRYLGPASYLPISIFAWGSLTVGMAFVNNAQALFAVRFLLGIAQAAFFPGLVIYISIWYPKKYHMMRLAILYGAAITAGALGSILAYGFKKMDGSRNLNGWQWMFLIEGLPMIPLGIATFFLLSNIPDNADWLTMHERNLLINILLQDTPVVQFDHRRLSWRQVSHAFIDHRVYLYVLITTGVLGIIKYLSTYLPSIIKDMGTSTEVVQLMTAPPYGFAFLMCLLVAYSSSRKNEHGFHLVFCLFVALLGFILLAAVNNFSQTGMYVIGCVICCGVFSALPILLSWATNNIDGHTKKSIAIGFMIGAGQLGGIIFPLINDDISTSRRNNLICLGILAVSLIATIILRVCLIVENRRRERLTPEEYEYEANIKEPCDWHPSVRYTL</sequence>
<dbReference type="AlphaFoldDB" id="A0A815KRI1"/>
<evidence type="ECO:0000256" key="1">
    <source>
        <dbReference type="ARBA" id="ARBA00004141"/>
    </source>
</evidence>
<dbReference type="Gene3D" id="1.20.1250.20">
    <property type="entry name" value="MFS general substrate transporter like domains"/>
    <property type="match status" value="2"/>
</dbReference>
<keyword evidence="2" id="KW-0813">Transport</keyword>
<feature type="transmembrane region" description="Helical" evidence="6">
    <location>
        <begin position="110"/>
        <end position="130"/>
    </location>
</feature>
<evidence type="ECO:0000256" key="4">
    <source>
        <dbReference type="ARBA" id="ARBA00022989"/>
    </source>
</evidence>
<comment type="caution">
    <text evidence="8">The sequence shown here is derived from an EMBL/GenBank/DDBJ whole genome shotgun (WGS) entry which is preliminary data.</text>
</comment>
<organism evidence="8 11">
    <name type="scientific">Adineta ricciae</name>
    <name type="common">Rotifer</name>
    <dbReference type="NCBI Taxonomy" id="249248"/>
    <lineage>
        <taxon>Eukaryota</taxon>
        <taxon>Metazoa</taxon>
        <taxon>Spiralia</taxon>
        <taxon>Gnathifera</taxon>
        <taxon>Rotifera</taxon>
        <taxon>Eurotatoria</taxon>
        <taxon>Bdelloidea</taxon>
        <taxon>Adinetida</taxon>
        <taxon>Adinetidae</taxon>
        <taxon>Adineta</taxon>
    </lineage>
</organism>
<feature type="transmembrane region" description="Helical" evidence="6">
    <location>
        <begin position="204"/>
        <end position="226"/>
    </location>
</feature>
<feature type="transmembrane region" description="Helical" evidence="6">
    <location>
        <begin position="369"/>
        <end position="390"/>
    </location>
</feature>
<feature type="transmembrane region" description="Helical" evidence="6">
    <location>
        <begin position="433"/>
        <end position="453"/>
    </location>
</feature>
<evidence type="ECO:0000259" key="7">
    <source>
        <dbReference type="PROSITE" id="PS50850"/>
    </source>
</evidence>
<feature type="transmembrane region" description="Helical" evidence="6">
    <location>
        <begin position="83"/>
        <end position="103"/>
    </location>
</feature>
<dbReference type="Pfam" id="PF07690">
    <property type="entry name" value="MFS_1"/>
    <property type="match status" value="1"/>
</dbReference>
<dbReference type="Proteomes" id="UP000663852">
    <property type="component" value="Unassembled WGS sequence"/>
</dbReference>
<dbReference type="GO" id="GO:0022857">
    <property type="term" value="F:transmembrane transporter activity"/>
    <property type="evidence" value="ECO:0007669"/>
    <property type="project" value="InterPro"/>
</dbReference>
<feature type="transmembrane region" description="Helical" evidence="6">
    <location>
        <begin position="343"/>
        <end position="363"/>
    </location>
</feature>
<evidence type="ECO:0000313" key="8">
    <source>
        <dbReference type="EMBL" id="CAF1399129.1"/>
    </source>
</evidence>
<gene>
    <name evidence="8" type="ORF">EDS130_LOCUS35901</name>
    <name evidence="9" type="ORF">XAT740_LOCUS39695</name>
</gene>
<evidence type="ECO:0000313" key="11">
    <source>
        <dbReference type="Proteomes" id="UP000663852"/>
    </source>
</evidence>
<name>A0A815KRI1_ADIRI</name>
<keyword evidence="4 6" id="KW-1133">Transmembrane helix</keyword>
<evidence type="ECO:0000313" key="9">
    <source>
        <dbReference type="EMBL" id="CAF1501682.1"/>
    </source>
</evidence>
<keyword evidence="10" id="KW-1185">Reference proteome</keyword>
<keyword evidence="5 6" id="KW-0472">Membrane</keyword>
<dbReference type="Proteomes" id="UP000663828">
    <property type="component" value="Unassembled WGS sequence"/>
</dbReference>
<feature type="domain" description="Major facilitator superfamily (MFS) profile" evidence="7">
    <location>
        <begin position="45"/>
        <end position="458"/>
    </location>
</feature>